<keyword evidence="2" id="KW-1185">Reference proteome</keyword>
<name>A0A9N9F8R0_9GLOM</name>
<sequence length="84" mass="9287">MTCSSTCYGLSRTTYCLHALAAANVETIETFCQSCPRNTISAFSRQGELIAVPFSEENSLGITLWRTRTVMESTACVRDMLLLI</sequence>
<evidence type="ECO:0000313" key="1">
    <source>
        <dbReference type="EMBL" id="CAG8517275.1"/>
    </source>
</evidence>
<comment type="caution">
    <text evidence="1">The sequence shown here is derived from an EMBL/GenBank/DDBJ whole genome shotgun (WGS) entry which is preliminary data.</text>
</comment>
<protein>
    <submittedName>
        <fullName evidence="1">5877_t:CDS:1</fullName>
    </submittedName>
</protein>
<dbReference type="AlphaFoldDB" id="A0A9N9F8R0"/>
<reference evidence="1" key="1">
    <citation type="submission" date="2021-06" db="EMBL/GenBank/DDBJ databases">
        <authorList>
            <person name="Kallberg Y."/>
            <person name="Tangrot J."/>
            <person name="Rosling A."/>
        </authorList>
    </citation>
    <scope>NUCLEOTIDE SEQUENCE</scope>
    <source>
        <strain evidence="1">MT106</strain>
    </source>
</reference>
<gene>
    <name evidence="1" type="ORF">AGERDE_LOCUS5049</name>
</gene>
<proteinExistence type="predicted"/>
<dbReference type="EMBL" id="CAJVPL010000641">
    <property type="protein sequence ID" value="CAG8517275.1"/>
    <property type="molecule type" value="Genomic_DNA"/>
</dbReference>
<organism evidence="1 2">
    <name type="scientific">Ambispora gerdemannii</name>
    <dbReference type="NCBI Taxonomy" id="144530"/>
    <lineage>
        <taxon>Eukaryota</taxon>
        <taxon>Fungi</taxon>
        <taxon>Fungi incertae sedis</taxon>
        <taxon>Mucoromycota</taxon>
        <taxon>Glomeromycotina</taxon>
        <taxon>Glomeromycetes</taxon>
        <taxon>Archaeosporales</taxon>
        <taxon>Ambisporaceae</taxon>
        <taxon>Ambispora</taxon>
    </lineage>
</organism>
<accession>A0A9N9F8R0</accession>
<evidence type="ECO:0000313" key="2">
    <source>
        <dbReference type="Proteomes" id="UP000789831"/>
    </source>
</evidence>
<dbReference type="Proteomes" id="UP000789831">
    <property type="component" value="Unassembled WGS sequence"/>
</dbReference>